<sequence length="152" mass="16759">MPLRNKFIEEIPSGQMEEFQSSWAVDHGICCHALASSTMRRGSIPMADSSPLPSSSLQSLGTIWLSTAQDPRVGLSSPHESPPSGGQDTACREECAGRWASEGVSREAAREKDPRRLVHEAVCQAHCLDGFLPRRYYKTLLRRPATYPKSFG</sequence>
<dbReference type="Proteomes" id="UP001287286">
    <property type="component" value="Unassembled WGS sequence"/>
</dbReference>
<evidence type="ECO:0000313" key="2">
    <source>
        <dbReference type="EMBL" id="KAK4089154.1"/>
    </source>
</evidence>
<proteinExistence type="predicted"/>
<feature type="region of interest" description="Disordered" evidence="1">
    <location>
        <begin position="71"/>
        <end position="92"/>
    </location>
</feature>
<dbReference type="EMBL" id="JAWRVI010000021">
    <property type="protein sequence ID" value="KAK4089154.1"/>
    <property type="molecule type" value="Genomic_DNA"/>
</dbReference>
<accession>A0ABR0BYS9</accession>
<evidence type="ECO:0000313" key="3">
    <source>
        <dbReference type="Proteomes" id="UP001287286"/>
    </source>
</evidence>
<evidence type="ECO:0000256" key="1">
    <source>
        <dbReference type="SAM" id="MobiDB-lite"/>
    </source>
</evidence>
<comment type="caution">
    <text evidence="2">The sequence shown here is derived from an EMBL/GenBank/DDBJ whole genome shotgun (WGS) entry which is preliminary data.</text>
</comment>
<keyword evidence="3" id="KW-1185">Reference proteome</keyword>
<organism evidence="2 3">
    <name type="scientific">Purpureocillium lilacinum</name>
    <name type="common">Paecilomyces lilacinus</name>
    <dbReference type="NCBI Taxonomy" id="33203"/>
    <lineage>
        <taxon>Eukaryota</taxon>
        <taxon>Fungi</taxon>
        <taxon>Dikarya</taxon>
        <taxon>Ascomycota</taxon>
        <taxon>Pezizomycotina</taxon>
        <taxon>Sordariomycetes</taxon>
        <taxon>Hypocreomycetidae</taxon>
        <taxon>Hypocreales</taxon>
        <taxon>Ophiocordycipitaceae</taxon>
        <taxon>Purpureocillium</taxon>
    </lineage>
</organism>
<name>A0ABR0BYS9_PURLI</name>
<gene>
    <name evidence="2" type="ORF">Purlil1_6587</name>
</gene>
<reference evidence="2 3" key="1">
    <citation type="journal article" date="2024" name="Microbiol. Resour. Announc.">
        <title>Genome annotations for the ascomycete fungi Trichoderma harzianum, Trichoderma aggressivum, and Purpureocillium lilacinum.</title>
        <authorList>
            <person name="Beijen E.P.W."/>
            <person name="Ohm R.A."/>
        </authorList>
    </citation>
    <scope>NUCLEOTIDE SEQUENCE [LARGE SCALE GENOMIC DNA]</scope>
    <source>
        <strain evidence="2 3">CBS 150709</strain>
    </source>
</reference>
<protein>
    <submittedName>
        <fullName evidence="2">Uncharacterized protein</fullName>
    </submittedName>
</protein>